<feature type="domain" description="Peptidase S9 prolyl oligopeptidase catalytic" evidence="7">
    <location>
        <begin position="463"/>
        <end position="666"/>
    </location>
</feature>
<dbReference type="EMBL" id="FMYV01000010">
    <property type="protein sequence ID" value="SDC86464.1"/>
    <property type="molecule type" value="Genomic_DNA"/>
</dbReference>
<dbReference type="GO" id="GO:0004252">
    <property type="term" value="F:serine-type endopeptidase activity"/>
    <property type="evidence" value="ECO:0007669"/>
    <property type="project" value="UniProtKB-EC"/>
</dbReference>
<dbReference type="Gene3D" id="3.40.50.1820">
    <property type="entry name" value="alpha/beta hydrolase"/>
    <property type="match status" value="1"/>
</dbReference>
<dbReference type="InterPro" id="IPR023302">
    <property type="entry name" value="Pept_S9A_N"/>
</dbReference>
<evidence type="ECO:0000256" key="5">
    <source>
        <dbReference type="ARBA" id="ARBA00022801"/>
    </source>
</evidence>
<evidence type="ECO:0000256" key="6">
    <source>
        <dbReference type="ARBA" id="ARBA00022825"/>
    </source>
</evidence>
<comment type="similarity">
    <text evidence="2">Belongs to the peptidase S9A family.</text>
</comment>
<proteinExistence type="inferred from homology"/>
<dbReference type="PANTHER" id="PTHR42881">
    <property type="entry name" value="PROLYL ENDOPEPTIDASE"/>
    <property type="match status" value="1"/>
</dbReference>
<keyword evidence="5" id="KW-0378">Hydrolase</keyword>
<reference evidence="9 10" key="1">
    <citation type="submission" date="2016-10" db="EMBL/GenBank/DDBJ databases">
        <authorList>
            <person name="de Groot N.N."/>
        </authorList>
    </citation>
    <scope>NUCLEOTIDE SEQUENCE [LARGE SCALE GENOMIC DNA]</scope>
    <source>
        <strain evidence="9 10">WG14</strain>
    </source>
</reference>
<dbReference type="Gene3D" id="2.130.10.120">
    <property type="entry name" value="Prolyl oligopeptidase, N-terminal domain"/>
    <property type="match status" value="1"/>
</dbReference>
<dbReference type="SUPFAM" id="SSF50993">
    <property type="entry name" value="Peptidase/esterase 'gauge' domain"/>
    <property type="match status" value="1"/>
</dbReference>
<protein>
    <recommendedName>
        <fullName evidence="3">prolyl oligopeptidase</fullName>
        <ecNumber evidence="3">3.4.21.26</ecNumber>
    </recommendedName>
</protein>
<dbReference type="RefSeq" id="WP_218119813.1">
    <property type="nucleotide sequence ID" value="NZ_FMYV01000010.1"/>
</dbReference>
<evidence type="ECO:0000256" key="4">
    <source>
        <dbReference type="ARBA" id="ARBA00022670"/>
    </source>
</evidence>
<dbReference type="GO" id="GO:0005829">
    <property type="term" value="C:cytosol"/>
    <property type="evidence" value="ECO:0007669"/>
    <property type="project" value="TreeGrafter"/>
</dbReference>
<dbReference type="InterPro" id="IPR002470">
    <property type="entry name" value="Peptidase_S9A"/>
</dbReference>
<comment type="catalytic activity">
    <reaction evidence="1">
        <text>Hydrolysis of Pro-|-Xaa &gt;&gt; Ala-|-Xaa in oligopeptides.</text>
        <dbReference type="EC" id="3.4.21.26"/>
    </reaction>
</comment>
<dbReference type="PROSITE" id="PS00708">
    <property type="entry name" value="PRO_ENDOPEP_SER"/>
    <property type="match status" value="1"/>
</dbReference>
<feature type="domain" description="Peptidase S9A N-terminal" evidence="8">
    <location>
        <begin position="4"/>
        <end position="398"/>
    </location>
</feature>
<sequence>MKYPKAKKVDQVDDYFGYEVEDPYRWMENEDSEDLKKWIEEENKLTFDYLKKIPFRNKIKKRLKELNSATTYGDSFLAGDYLFFYKNEAGENQPKIYFQKGLEGNEELFFDPNELSDDGTVSVTISSFSKDNKYITFNISESGSDWQKIKVMDIENKKMLDDELKKIKMTNVSWFKNGFFYSGFDHSAETLSEKNKNLKVYYHILGTKQEEDMMIYEDEINPERFVFGNVTHNEKYMFIETTEGTSGKEVFIKDLKENSEVKLLFKGFDFEYDYIGDIGDRVLFMTNEEAPMNKIIQVDPKTMEKSDLIQETIKFDEARVIKNHIVVKYIEDVKSKVVIFDYNGEKVEEVILPDKGLAYHLQGDEESEELTFHFTSFTYPVSIFSFDTKNKKLKKLKQSESQINPEDFSTEQIFYKSKDGTEIPMFIIKKKGLKLNGDNPTLLYAYGGFNISLPPFFDPFKIWLLENNGIFAMANIRGGGEYGEKWHRGGMMDNKQNVFDDFISAAEYLIDKGYTSKEKLAIEGRSNGGLLIGAVMNQRPDLFKVAFPSVGVMDMLRFQHFTIGWAWKVEYGSSDNNKEEFENLYRYSPLHNISEEKDYPSTMVITADHDDRVVPAHSFKYTATLQEKYKGSNPILIRINTKSGHGAGRSLEKTIEEKTDLYSFMFFEMGEEI</sequence>
<evidence type="ECO:0000256" key="3">
    <source>
        <dbReference type="ARBA" id="ARBA00011897"/>
    </source>
</evidence>
<dbReference type="Pfam" id="PF00326">
    <property type="entry name" value="Peptidase_S9"/>
    <property type="match status" value="1"/>
</dbReference>
<dbReference type="Proteomes" id="UP000199322">
    <property type="component" value="Unassembled WGS sequence"/>
</dbReference>
<evidence type="ECO:0000313" key="10">
    <source>
        <dbReference type="Proteomes" id="UP000199322"/>
    </source>
</evidence>
<dbReference type="SUPFAM" id="SSF53474">
    <property type="entry name" value="alpha/beta-Hydrolases"/>
    <property type="match status" value="1"/>
</dbReference>
<evidence type="ECO:0000259" key="7">
    <source>
        <dbReference type="Pfam" id="PF00326"/>
    </source>
</evidence>
<organism evidence="9 10">
    <name type="scientific">Geotoga petraea</name>
    <dbReference type="NCBI Taxonomy" id="28234"/>
    <lineage>
        <taxon>Bacteria</taxon>
        <taxon>Thermotogati</taxon>
        <taxon>Thermotogota</taxon>
        <taxon>Thermotogae</taxon>
        <taxon>Petrotogales</taxon>
        <taxon>Petrotogaceae</taxon>
        <taxon>Geotoga</taxon>
    </lineage>
</organism>
<name>A0A1G6Q3E9_9BACT</name>
<evidence type="ECO:0000259" key="8">
    <source>
        <dbReference type="Pfam" id="PF02897"/>
    </source>
</evidence>
<dbReference type="InterPro" id="IPR051167">
    <property type="entry name" value="Prolyl_oligopep/macrocyclase"/>
</dbReference>
<dbReference type="InterPro" id="IPR001375">
    <property type="entry name" value="Peptidase_S9_cat"/>
</dbReference>
<dbReference type="PANTHER" id="PTHR42881:SF2">
    <property type="entry name" value="PROLYL ENDOPEPTIDASE"/>
    <property type="match status" value="1"/>
</dbReference>
<dbReference type="AlphaFoldDB" id="A0A1G6Q3E9"/>
<dbReference type="InterPro" id="IPR029058">
    <property type="entry name" value="AB_hydrolase_fold"/>
</dbReference>
<gene>
    <name evidence="9" type="ORF">SAMN04488588_1961</name>
</gene>
<dbReference type="EC" id="3.4.21.26" evidence="3"/>
<dbReference type="GO" id="GO:0070012">
    <property type="term" value="F:oligopeptidase activity"/>
    <property type="evidence" value="ECO:0007669"/>
    <property type="project" value="TreeGrafter"/>
</dbReference>
<dbReference type="PRINTS" id="PR00862">
    <property type="entry name" value="PROLIGOPTASE"/>
</dbReference>
<keyword evidence="6" id="KW-0720">Serine protease</keyword>
<dbReference type="FunFam" id="3.40.50.1820:FF:000005">
    <property type="entry name" value="Prolyl endopeptidase"/>
    <property type="match status" value="1"/>
</dbReference>
<dbReference type="InterPro" id="IPR002471">
    <property type="entry name" value="Pept_S9_AS"/>
</dbReference>
<evidence type="ECO:0000313" key="9">
    <source>
        <dbReference type="EMBL" id="SDC86464.1"/>
    </source>
</evidence>
<evidence type="ECO:0000256" key="2">
    <source>
        <dbReference type="ARBA" id="ARBA00005228"/>
    </source>
</evidence>
<accession>A0A1G6Q3E9</accession>
<keyword evidence="4" id="KW-0645">Protease</keyword>
<keyword evidence="10" id="KW-1185">Reference proteome</keyword>
<dbReference type="Pfam" id="PF02897">
    <property type="entry name" value="Peptidase_S9_N"/>
    <property type="match status" value="1"/>
</dbReference>
<dbReference type="STRING" id="28234.SAMN04488588_1961"/>
<dbReference type="GO" id="GO:0006508">
    <property type="term" value="P:proteolysis"/>
    <property type="evidence" value="ECO:0007669"/>
    <property type="project" value="UniProtKB-KW"/>
</dbReference>
<evidence type="ECO:0000256" key="1">
    <source>
        <dbReference type="ARBA" id="ARBA00001070"/>
    </source>
</evidence>